<dbReference type="InterPro" id="IPR043129">
    <property type="entry name" value="ATPase_NBD"/>
</dbReference>
<keyword evidence="3" id="KW-0143">Chaperone</keyword>
<evidence type="ECO:0000256" key="4">
    <source>
        <dbReference type="SAM" id="MobiDB-lite"/>
    </source>
</evidence>
<dbReference type="EMBL" id="JACHJS010000001">
    <property type="protein sequence ID" value="MBB4968686.1"/>
    <property type="molecule type" value="Genomic_DNA"/>
</dbReference>
<evidence type="ECO:0000256" key="3">
    <source>
        <dbReference type="ARBA" id="ARBA00023186"/>
    </source>
</evidence>
<evidence type="ECO:0000313" key="6">
    <source>
        <dbReference type="Proteomes" id="UP000542674"/>
    </source>
</evidence>
<protein>
    <submittedName>
        <fullName evidence="5">Molecular chaperone DnaK (HSP70)</fullName>
    </submittedName>
</protein>
<comment type="caution">
    <text evidence="5">The sequence shown here is derived from an EMBL/GenBank/DDBJ whole genome shotgun (WGS) entry which is preliminary data.</text>
</comment>
<evidence type="ECO:0000256" key="1">
    <source>
        <dbReference type="ARBA" id="ARBA00022741"/>
    </source>
</evidence>
<feature type="region of interest" description="Disordered" evidence="4">
    <location>
        <begin position="345"/>
        <end position="370"/>
    </location>
</feature>
<sequence>MPYVLGVDVGTTRTAVAVCRTDGAGRAEPDVPLPAVPSALRLTPTGRIAVGEAGEPLVTATGFARRVGDPTPFALGRELCPPEELTALVVRWAVDRVTGHEGIPPEHVVLTHPMSWTGHTRAVMLAALREAGVDRVTLLAEPLAVAENHAFRHGAVGCLAVFGLGGTSSSAAAVRAGAVERWSEDLEPVAGEDFDDLIASHVRAVLGREFEDADYALLRHACEAAKRALSAGPSTVVPVHLPTGVAEVALTRTRFEDLVRPAVEHAVALLARTVRGLPVDVTVLVGGSARIPLIATLVPGRVVVEAAPELAAVRGAALHGRRVLLGDVEPEPRETSVLARDDPSLRFPVGAADQDDDFTAPPPRPPVDIVPLELPVRRTVGRVVRDLASVGRRATGEDR</sequence>
<dbReference type="InterPro" id="IPR013126">
    <property type="entry name" value="Hsp_70_fam"/>
</dbReference>
<name>A0A7W7WZ59_9PSEU</name>
<dbReference type="PRINTS" id="PR00301">
    <property type="entry name" value="HEATSHOCK70"/>
</dbReference>
<dbReference type="SUPFAM" id="SSF53067">
    <property type="entry name" value="Actin-like ATPase domain"/>
    <property type="match status" value="2"/>
</dbReference>
<keyword evidence="2" id="KW-0067">ATP-binding</keyword>
<keyword evidence="6" id="KW-1185">Reference proteome</keyword>
<dbReference type="Proteomes" id="UP000542674">
    <property type="component" value="Unassembled WGS sequence"/>
</dbReference>
<dbReference type="PANTHER" id="PTHR19375">
    <property type="entry name" value="HEAT SHOCK PROTEIN 70KDA"/>
    <property type="match status" value="1"/>
</dbReference>
<dbReference type="GO" id="GO:0140662">
    <property type="term" value="F:ATP-dependent protein folding chaperone"/>
    <property type="evidence" value="ECO:0007669"/>
    <property type="project" value="InterPro"/>
</dbReference>
<proteinExistence type="predicted"/>
<organism evidence="5 6">
    <name type="scientific">Saccharothrix violaceirubra</name>
    <dbReference type="NCBI Taxonomy" id="413306"/>
    <lineage>
        <taxon>Bacteria</taxon>
        <taxon>Bacillati</taxon>
        <taxon>Actinomycetota</taxon>
        <taxon>Actinomycetes</taxon>
        <taxon>Pseudonocardiales</taxon>
        <taxon>Pseudonocardiaceae</taxon>
        <taxon>Saccharothrix</taxon>
    </lineage>
</organism>
<dbReference type="GO" id="GO:0005524">
    <property type="term" value="F:ATP binding"/>
    <property type="evidence" value="ECO:0007669"/>
    <property type="project" value="UniProtKB-KW"/>
</dbReference>
<keyword evidence="1" id="KW-0547">Nucleotide-binding</keyword>
<dbReference type="RefSeq" id="WP_184674435.1">
    <property type="nucleotide sequence ID" value="NZ_BAABAI010000006.1"/>
</dbReference>
<dbReference type="Gene3D" id="3.90.640.10">
    <property type="entry name" value="Actin, Chain A, domain 4"/>
    <property type="match status" value="1"/>
</dbReference>
<dbReference type="Gene3D" id="3.30.420.40">
    <property type="match status" value="2"/>
</dbReference>
<accession>A0A7W7WZ59</accession>
<reference evidence="5 6" key="1">
    <citation type="submission" date="2020-08" db="EMBL/GenBank/DDBJ databases">
        <title>Sequencing the genomes of 1000 actinobacteria strains.</title>
        <authorList>
            <person name="Klenk H.-P."/>
        </authorList>
    </citation>
    <scope>NUCLEOTIDE SEQUENCE [LARGE SCALE GENOMIC DNA]</scope>
    <source>
        <strain evidence="5 6">DSM 45084</strain>
    </source>
</reference>
<evidence type="ECO:0000313" key="5">
    <source>
        <dbReference type="EMBL" id="MBB4968686.1"/>
    </source>
</evidence>
<evidence type="ECO:0000256" key="2">
    <source>
        <dbReference type="ARBA" id="ARBA00022840"/>
    </source>
</evidence>
<gene>
    <name evidence="5" type="ORF">F4559_006045</name>
</gene>
<dbReference type="AlphaFoldDB" id="A0A7W7WZ59"/>
<dbReference type="Pfam" id="PF00012">
    <property type="entry name" value="HSP70"/>
    <property type="match status" value="1"/>
</dbReference>